<sequence>MDSGHFRRSWSFRRWHTVRHVLTWMLCVPLLAGCLLLSGAQQSADRAEDAGNVSVQFVSAEGTEVREVTVADAATNVLVTVFARSEQGQLRIEILDPQGSATLVIEGTPEEQVARATVATDDNGVLRYRIKATGARRGGFQILYQPAS</sequence>
<proteinExistence type="predicted"/>
<gene>
    <name evidence="1" type="ORF">AVDCRST_MAG93-3978</name>
</gene>
<reference evidence="1" key="1">
    <citation type="submission" date="2020-02" db="EMBL/GenBank/DDBJ databases">
        <authorList>
            <person name="Meier V. D."/>
        </authorList>
    </citation>
    <scope>NUCLEOTIDE SEQUENCE</scope>
    <source>
        <strain evidence="1">AVDCRST_MAG93</strain>
    </source>
</reference>
<name>A0A6J4JZT2_9CHLR</name>
<dbReference type="AlphaFoldDB" id="A0A6J4JZT2"/>
<evidence type="ECO:0000313" key="1">
    <source>
        <dbReference type="EMBL" id="CAA9292074.1"/>
    </source>
</evidence>
<accession>A0A6J4JZT2</accession>
<dbReference type="EMBL" id="CADCTR010001348">
    <property type="protein sequence ID" value="CAA9292074.1"/>
    <property type="molecule type" value="Genomic_DNA"/>
</dbReference>
<organism evidence="1">
    <name type="scientific">uncultured Chloroflexia bacterium</name>
    <dbReference type="NCBI Taxonomy" id="1672391"/>
    <lineage>
        <taxon>Bacteria</taxon>
        <taxon>Bacillati</taxon>
        <taxon>Chloroflexota</taxon>
        <taxon>Chloroflexia</taxon>
        <taxon>environmental samples</taxon>
    </lineage>
</organism>
<protein>
    <submittedName>
        <fullName evidence="1">Uncharacterized protein</fullName>
    </submittedName>
</protein>
<dbReference type="PROSITE" id="PS51257">
    <property type="entry name" value="PROKAR_LIPOPROTEIN"/>
    <property type="match status" value="1"/>
</dbReference>